<sequence length="672" mass="71696">MIEQKSGSSLGINSYNVAQLQLSLIDPKSEHVSFPDDLSNCASPAIISPESDVDCTAHSARRMSSSTASAADTESSAPSRGEKRPLSPSSSPQPDRSRPSLSDDQNSWNFDSSNNSHSDDKATAESGLDNPKVQLPSIFTTFEDPFRNEPRRASLPSISAESHTRYRPSPYPSASARRSHASSNHSGLSSYHFPSSDTQEEDRVSGRPRLTADTHLNYSYGESSPYPNTALSSATPSSSQFSASNFTSPLTPDLRSQGVSAATYVEGENWSGSPSGIARPGSTPGQLSPGGPVKYDDNGRHPAYNTSLSQSQMYTSSARISGQQDRRLFPTSSGVKDDWTFPNQDFVLPSNNNNTNGNNNSAYTSSPMSSSQAPSSAAATSPRSPQTVPSSTLVDRPTRKRGKLPKETTDYLKAWLHRHSDHPYPSEEEKKQLCHATGLSMSQVSNWMINARRRILAPAHRAASGPTTSAPYPPSTRTAPVPSMIDSVARRASVPADSLQLYHPMSLQSIPSSHQSHNSAPGEYAGSTRHLLGIQPSAARSSHQYNGNSAGGGSGGSLDFSQNRLGLSYVPGHGHHHSSSGGQSTHFIPSGVPMSAPPSLSPNPFASHNLHGHHHQPSLYSSQHHHSSLSPSFLPSPQQSAARIPVHSAESHSYYSDGHSSSNSGSAFSAAQ</sequence>
<name>A0ACB8AJS4_9AGAM</name>
<protein>
    <submittedName>
        <fullName evidence="1">Uncharacterized protein</fullName>
    </submittedName>
</protein>
<evidence type="ECO:0000313" key="2">
    <source>
        <dbReference type="Proteomes" id="UP000790377"/>
    </source>
</evidence>
<gene>
    <name evidence="1" type="ORF">BJ138DRAFT_1146188</name>
</gene>
<proteinExistence type="predicted"/>
<dbReference type="EMBL" id="MU267631">
    <property type="protein sequence ID" value="KAH7913430.1"/>
    <property type="molecule type" value="Genomic_DNA"/>
</dbReference>
<comment type="caution">
    <text evidence="1">The sequence shown here is derived from an EMBL/GenBank/DDBJ whole genome shotgun (WGS) entry which is preliminary data.</text>
</comment>
<dbReference type="Proteomes" id="UP000790377">
    <property type="component" value="Unassembled WGS sequence"/>
</dbReference>
<accession>A0ACB8AJS4</accession>
<reference evidence="1" key="1">
    <citation type="journal article" date="2021" name="New Phytol.">
        <title>Evolutionary innovations through gain and loss of genes in the ectomycorrhizal Boletales.</title>
        <authorList>
            <person name="Wu G."/>
            <person name="Miyauchi S."/>
            <person name="Morin E."/>
            <person name="Kuo A."/>
            <person name="Drula E."/>
            <person name="Varga T."/>
            <person name="Kohler A."/>
            <person name="Feng B."/>
            <person name="Cao Y."/>
            <person name="Lipzen A."/>
            <person name="Daum C."/>
            <person name="Hundley H."/>
            <person name="Pangilinan J."/>
            <person name="Johnson J."/>
            <person name="Barry K."/>
            <person name="LaButti K."/>
            <person name="Ng V."/>
            <person name="Ahrendt S."/>
            <person name="Min B."/>
            <person name="Choi I.G."/>
            <person name="Park H."/>
            <person name="Plett J.M."/>
            <person name="Magnuson J."/>
            <person name="Spatafora J.W."/>
            <person name="Nagy L.G."/>
            <person name="Henrissat B."/>
            <person name="Grigoriev I.V."/>
            <person name="Yang Z.L."/>
            <person name="Xu J."/>
            <person name="Martin F.M."/>
        </authorList>
    </citation>
    <scope>NUCLEOTIDE SEQUENCE</scope>
    <source>
        <strain evidence="1">ATCC 28755</strain>
    </source>
</reference>
<evidence type="ECO:0000313" key="1">
    <source>
        <dbReference type="EMBL" id="KAH7913430.1"/>
    </source>
</evidence>
<organism evidence="1 2">
    <name type="scientific">Hygrophoropsis aurantiaca</name>
    <dbReference type="NCBI Taxonomy" id="72124"/>
    <lineage>
        <taxon>Eukaryota</taxon>
        <taxon>Fungi</taxon>
        <taxon>Dikarya</taxon>
        <taxon>Basidiomycota</taxon>
        <taxon>Agaricomycotina</taxon>
        <taxon>Agaricomycetes</taxon>
        <taxon>Agaricomycetidae</taxon>
        <taxon>Boletales</taxon>
        <taxon>Coniophorineae</taxon>
        <taxon>Hygrophoropsidaceae</taxon>
        <taxon>Hygrophoropsis</taxon>
    </lineage>
</organism>
<keyword evidence="2" id="KW-1185">Reference proteome</keyword>